<evidence type="ECO:0000256" key="8">
    <source>
        <dbReference type="ARBA" id="ARBA00022989"/>
    </source>
</evidence>
<dbReference type="Pfam" id="PF07694">
    <property type="entry name" value="5TM-5TMR_LYT"/>
    <property type="match status" value="1"/>
</dbReference>
<comment type="subcellular location">
    <subcellularLocation>
        <location evidence="1">Cell membrane</location>
        <topology evidence="1">Multi-pass membrane protein</topology>
    </subcellularLocation>
</comment>
<dbReference type="InterPro" id="IPR003594">
    <property type="entry name" value="HATPase_dom"/>
</dbReference>
<keyword evidence="9" id="KW-0902">Two-component regulatory system</keyword>
<dbReference type="GO" id="GO:0005886">
    <property type="term" value="C:plasma membrane"/>
    <property type="evidence" value="ECO:0007669"/>
    <property type="project" value="UniProtKB-SubCell"/>
</dbReference>
<evidence type="ECO:0000259" key="14">
    <source>
        <dbReference type="Pfam" id="PF07694"/>
    </source>
</evidence>
<reference evidence="15 16" key="1">
    <citation type="journal article" date="2018" name="Aquat. Microb. Ecol.">
        <title>Gammaproteobacterial methanotrophs dominate.</title>
        <authorList>
            <person name="Rissanen A.J."/>
            <person name="Saarenheimo J."/>
            <person name="Tiirola M."/>
            <person name="Peura S."/>
            <person name="Aalto S.L."/>
            <person name="Karvinen A."/>
            <person name="Nykanen H."/>
        </authorList>
    </citation>
    <scope>NUCLEOTIDE SEQUENCE [LARGE SCALE GENOMIC DNA]</scope>
    <source>
        <strain evidence="15">AMbin10</strain>
    </source>
</reference>
<accession>A0A2W4SMH5</accession>
<dbReference type="Gene3D" id="3.30.565.10">
    <property type="entry name" value="Histidine kinase-like ATPase, C-terminal domain"/>
    <property type="match status" value="1"/>
</dbReference>
<evidence type="ECO:0000256" key="6">
    <source>
        <dbReference type="ARBA" id="ARBA00022777"/>
    </source>
</evidence>
<dbReference type="Pfam" id="PF02518">
    <property type="entry name" value="HATPase_c"/>
    <property type="match status" value="1"/>
</dbReference>
<evidence type="ECO:0000256" key="3">
    <source>
        <dbReference type="ARBA" id="ARBA00022679"/>
    </source>
</evidence>
<feature type="transmembrane region" description="Helical" evidence="11">
    <location>
        <begin position="168"/>
        <end position="188"/>
    </location>
</feature>
<dbReference type="InterPro" id="IPR050640">
    <property type="entry name" value="Bact_2-comp_sensor_kinase"/>
</dbReference>
<keyword evidence="7" id="KW-0067">ATP-binding</keyword>
<evidence type="ECO:0000256" key="4">
    <source>
        <dbReference type="ARBA" id="ARBA00022692"/>
    </source>
</evidence>
<keyword evidence="5" id="KW-0547">Nucleotide-binding</keyword>
<feature type="domain" description="Signal transduction histidine kinase 5TM receptor LytS transmembrane region" evidence="14">
    <location>
        <begin position="41"/>
        <end position="221"/>
    </location>
</feature>
<feature type="domain" description="Signal transduction histidine kinase internal region" evidence="13">
    <location>
        <begin position="248"/>
        <end position="327"/>
    </location>
</feature>
<sequence length="455" mass="49928">MESQNLVQVFQFFLDFTILLVPRLCVVVVAAFACIRLPWVRRAVRDLEASWKPRLMLALAFGGLGILATHSGILVNVDKAVGIIEWPVNARLNDHQAVVSFRDTLVMAGGLIGGPWVGFGAGLIAGAERYWLGGFVNGASGLSTLCLGVLAGWARYRRPHGATTPKGAFIVALFGTVVHRLFLIYFATPTPLATLLSLDIALPVAVVNCLGCVSFIWVIRDLDRDKLESELREAQCREQEAHLLKQQAELCVLRAQVEPHFLNNTLNAIRSLIRIDPDRAREYVVKLADFFETTRRFAGANAIPLHEEMEQLGRYLDFQQLRFGERFVYLPADIPDELLDCCLPPHCLLTLAENALAHGMKDCASGFVIRVDAEDIGNGLRLRVSDNGCGIAPERLAKLGKEPVDSPFSNGVALHQLANSLNLAFPTEASLTLASELGSGTEVVLTLPKIRSDER</sequence>
<proteinExistence type="predicted"/>
<evidence type="ECO:0000313" key="16">
    <source>
        <dbReference type="Proteomes" id="UP000249396"/>
    </source>
</evidence>
<dbReference type="InterPro" id="IPR036890">
    <property type="entry name" value="HATPase_C_sf"/>
</dbReference>
<feature type="domain" description="Histidine kinase/HSP90-like ATPase" evidence="12">
    <location>
        <begin position="347"/>
        <end position="449"/>
    </location>
</feature>
<dbReference type="EMBL" id="QJPH01000438">
    <property type="protein sequence ID" value="PZN74034.1"/>
    <property type="molecule type" value="Genomic_DNA"/>
</dbReference>
<protein>
    <submittedName>
        <fullName evidence="15">Uncharacterized protein</fullName>
    </submittedName>
</protein>
<evidence type="ECO:0000256" key="1">
    <source>
        <dbReference type="ARBA" id="ARBA00004651"/>
    </source>
</evidence>
<name>A0A2W4SMH5_9GAMM</name>
<keyword evidence="4 11" id="KW-0812">Transmembrane</keyword>
<organism evidence="15 16">
    <name type="scientific">Candidatus Methylumidiphilus alinenensis</name>
    <dbReference type="NCBI Taxonomy" id="2202197"/>
    <lineage>
        <taxon>Bacteria</taxon>
        <taxon>Pseudomonadati</taxon>
        <taxon>Pseudomonadota</taxon>
        <taxon>Gammaproteobacteria</taxon>
        <taxon>Methylococcales</taxon>
        <taxon>Candidatus Methylumidiphilus</taxon>
    </lineage>
</organism>
<dbReference type="Pfam" id="PF06580">
    <property type="entry name" value="His_kinase"/>
    <property type="match status" value="1"/>
</dbReference>
<keyword evidence="8 11" id="KW-1133">Transmembrane helix</keyword>
<dbReference type="InterPro" id="IPR010559">
    <property type="entry name" value="Sig_transdc_His_kin_internal"/>
</dbReference>
<evidence type="ECO:0000259" key="13">
    <source>
        <dbReference type="Pfam" id="PF06580"/>
    </source>
</evidence>
<evidence type="ECO:0000256" key="11">
    <source>
        <dbReference type="SAM" id="Phobius"/>
    </source>
</evidence>
<keyword evidence="10 11" id="KW-0472">Membrane</keyword>
<dbReference type="InterPro" id="IPR011620">
    <property type="entry name" value="Sig_transdc_His_kinase_LytS_TM"/>
</dbReference>
<feature type="transmembrane region" description="Helical" evidence="11">
    <location>
        <begin position="130"/>
        <end position="156"/>
    </location>
</feature>
<dbReference type="GO" id="GO:0000155">
    <property type="term" value="F:phosphorelay sensor kinase activity"/>
    <property type="evidence" value="ECO:0007669"/>
    <property type="project" value="InterPro"/>
</dbReference>
<dbReference type="PANTHER" id="PTHR34220:SF7">
    <property type="entry name" value="SENSOR HISTIDINE KINASE YPDA"/>
    <property type="match status" value="1"/>
</dbReference>
<dbReference type="Proteomes" id="UP000249396">
    <property type="component" value="Unassembled WGS sequence"/>
</dbReference>
<dbReference type="Gene3D" id="1.10.1760.20">
    <property type="match status" value="1"/>
</dbReference>
<dbReference type="SUPFAM" id="SSF55874">
    <property type="entry name" value="ATPase domain of HSP90 chaperone/DNA topoisomerase II/histidine kinase"/>
    <property type="match status" value="1"/>
</dbReference>
<feature type="transmembrane region" description="Helical" evidence="11">
    <location>
        <begin position="55"/>
        <end position="77"/>
    </location>
</feature>
<feature type="transmembrane region" description="Helical" evidence="11">
    <location>
        <begin position="200"/>
        <end position="219"/>
    </location>
</feature>
<comment type="caution">
    <text evidence="15">The sequence shown here is derived from an EMBL/GenBank/DDBJ whole genome shotgun (WGS) entry which is preliminary data.</text>
</comment>
<evidence type="ECO:0000256" key="9">
    <source>
        <dbReference type="ARBA" id="ARBA00023012"/>
    </source>
</evidence>
<evidence type="ECO:0000256" key="5">
    <source>
        <dbReference type="ARBA" id="ARBA00022741"/>
    </source>
</evidence>
<dbReference type="AlphaFoldDB" id="A0A2W4SMH5"/>
<evidence type="ECO:0000256" key="2">
    <source>
        <dbReference type="ARBA" id="ARBA00022475"/>
    </source>
</evidence>
<keyword evidence="3" id="KW-0808">Transferase</keyword>
<gene>
    <name evidence="15" type="ORF">DM484_21955</name>
</gene>
<dbReference type="GO" id="GO:0005524">
    <property type="term" value="F:ATP binding"/>
    <property type="evidence" value="ECO:0007669"/>
    <property type="project" value="UniProtKB-KW"/>
</dbReference>
<evidence type="ECO:0000256" key="10">
    <source>
        <dbReference type="ARBA" id="ARBA00023136"/>
    </source>
</evidence>
<feature type="transmembrane region" description="Helical" evidence="11">
    <location>
        <begin position="12"/>
        <end position="35"/>
    </location>
</feature>
<evidence type="ECO:0000256" key="7">
    <source>
        <dbReference type="ARBA" id="ARBA00022840"/>
    </source>
</evidence>
<keyword evidence="6" id="KW-0418">Kinase</keyword>
<dbReference type="GO" id="GO:0071555">
    <property type="term" value="P:cell wall organization"/>
    <property type="evidence" value="ECO:0007669"/>
    <property type="project" value="InterPro"/>
</dbReference>
<dbReference type="PANTHER" id="PTHR34220">
    <property type="entry name" value="SENSOR HISTIDINE KINASE YPDA"/>
    <property type="match status" value="1"/>
</dbReference>
<evidence type="ECO:0000313" key="15">
    <source>
        <dbReference type="EMBL" id="PZN74034.1"/>
    </source>
</evidence>
<keyword evidence="2" id="KW-1003">Cell membrane</keyword>
<evidence type="ECO:0000259" key="12">
    <source>
        <dbReference type="Pfam" id="PF02518"/>
    </source>
</evidence>